<dbReference type="Proteomes" id="UP000018208">
    <property type="component" value="Unassembled WGS sequence"/>
</dbReference>
<name>V6LX66_9EUKA</name>
<keyword evidence="3" id="KW-1185">Reference proteome</keyword>
<evidence type="ECO:0000313" key="1">
    <source>
        <dbReference type="EMBL" id="EST45414.1"/>
    </source>
</evidence>
<sequence>MNNLFRSFSYLQNRYDRKFPVHYPQQLLVTQLMEEQNAADTEQVELEDKKIIQANYRRYGVIRRPHQEKLEIDEDIFFDLDGIDTNQAQPRDLDFINAQFVRNNRLQIERRRYRRGGVPE</sequence>
<accession>V6LX66</accession>
<evidence type="ECO:0000313" key="2">
    <source>
        <dbReference type="EMBL" id="KAH0571637.1"/>
    </source>
</evidence>
<dbReference type="EMBL" id="KI546097">
    <property type="protein sequence ID" value="EST45414.1"/>
    <property type="molecule type" value="Genomic_DNA"/>
</dbReference>
<protein>
    <submittedName>
        <fullName evidence="1">Uncharacterized protein</fullName>
    </submittedName>
</protein>
<reference evidence="2" key="2">
    <citation type="submission" date="2020-12" db="EMBL/GenBank/DDBJ databases">
        <title>New Spironucleus salmonicida genome in near-complete chromosomes.</title>
        <authorList>
            <person name="Xu F."/>
            <person name="Kurt Z."/>
            <person name="Jimenez-Gonzalez A."/>
            <person name="Astvaldsson A."/>
            <person name="Andersson J.O."/>
            <person name="Svard S.G."/>
        </authorList>
    </citation>
    <scope>NUCLEOTIDE SEQUENCE</scope>
    <source>
        <strain evidence="2">ATCC 50377</strain>
    </source>
</reference>
<gene>
    <name evidence="1" type="ORF">SS50377_14646</name>
    <name evidence="2" type="ORF">SS50377_25827</name>
</gene>
<reference evidence="1 2" key="1">
    <citation type="journal article" date="2014" name="PLoS Genet.">
        <title>The Genome of Spironucleus salmonicida Highlights a Fish Pathogen Adapted to Fluctuating Environments.</title>
        <authorList>
            <person name="Xu F."/>
            <person name="Jerlstrom-Hultqvist J."/>
            <person name="Einarsson E."/>
            <person name="Astvaldsson A."/>
            <person name="Svard S.G."/>
            <person name="Andersson J.O."/>
        </authorList>
    </citation>
    <scope>NUCLEOTIDE SEQUENCE</scope>
    <source>
        <strain evidence="2">ATCC 50377</strain>
    </source>
</reference>
<proteinExistence type="predicted"/>
<dbReference type="EMBL" id="AUWU02000006">
    <property type="protein sequence ID" value="KAH0571637.1"/>
    <property type="molecule type" value="Genomic_DNA"/>
</dbReference>
<dbReference type="VEuPathDB" id="GiardiaDB:SS50377_25827"/>
<evidence type="ECO:0000313" key="3">
    <source>
        <dbReference type="Proteomes" id="UP000018208"/>
    </source>
</evidence>
<dbReference type="AlphaFoldDB" id="V6LX66"/>
<organism evidence="1">
    <name type="scientific">Spironucleus salmonicida</name>
    <dbReference type="NCBI Taxonomy" id="348837"/>
    <lineage>
        <taxon>Eukaryota</taxon>
        <taxon>Metamonada</taxon>
        <taxon>Diplomonadida</taxon>
        <taxon>Hexamitidae</taxon>
        <taxon>Hexamitinae</taxon>
        <taxon>Spironucleus</taxon>
    </lineage>
</organism>